<dbReference type="InterPro" id="IPR022557">
    <property type="entry name" value="SARA-like_C"/>
</dbReference>
<proteinExistence type="predicted"/>
<dbReference type="Proteomes" id="UP001235939">
    <property type="component" value="Chromosome 04"/>
</dbReference>
<accession>A0ABY6KD09</accession>
<dbReference type="Gene3D" id="3.30.1360.220">
    <property type="entry name" value="Domain of unknown function (DUF3480), N-terminal subdomain"/>
    <property type="match status" value="1"/>
</dbReference>
<dbReference type="Pfam" id="PF11979">
    <property type="entry name" value="SARA_C"/>
    <property type="match status" value="1"/>
</dbReference>
<gene>
    <name evidence="2" type="ORF">LAZ67_4002701</name>
</gene>
<keyword evidence="3" id="KW-1185">Reference proteome</keyword>
<evidence type="ECO:0000259" key="1">
    <source>
        <dbReference type="SMART" id="SM01421"/>
    </source>
</evidence>
<dbReference type="SMART" id="SM01421">
    <property type="entry name" value="DUF3480"/>
    <property type="match status" value="1"/>
</dbReference>
<name>A0ABY6KD09_9ARAC</name>
<feature type="domain" description="Smad anchor for receptor activation-like C-terminal" evidence="1">
    <location>
        <begin position="122"/>
        <end position="276"/>
    </location>
</feature>
<dbReference type="EMBL" id="CP092866">
    <property type="protein sequence ID" value="UYV66731.1"/>
    <property type="molecule type" value="Genomic_DNA"/>
</dbReference>
<evidence type="ECO:0000313" key="2">
    <source>
        <dbReference type="EMBL" id="UYV66731.1"/>
    </source>
</evidence>
<sequence>MCVDGKSGPLLFALTKNLFAEVKLVTLSCCLGPRCWSVASQGLRAVGQDEVLLLLERESEERAIPRCAFRLLRRLWDDASRGQPASSDLGHVLFPEGLFGSRELSGFLLVRPTFQCLDRLSLPAPPFLLALLIQRWEVPWAKVFPLRLALRLGAEFRRYPCPAVSCRSRKPVYGEVGHTIMSVLADLRNFQFTVPVVPGVVIHMLEGGSTEVRLPRNRWEAVRRLLAANEHVVALGGNFSAAADSHLVCFQREDGSYHTQAINIQHTSRKGEYALP</sequence>
<organism evidence="2 3">
    <name type="scientific">Cordylochernes scorpioides</name>
    <dbReference type="NCBI Taxonomy" id="51811"/>
    <lineage>
        <taxon>Eukaryota</taxon>
        <taxon>Metazoa</taxon>
        <taxon>Ecdysozoa</taxon>
        <taxon>Arthropoda</taxon>
        <taxon>Chelicerata</taxon>
        <taxon>Arachnida</taxon>
        <taxon>Pseudoscorpiones</taxon>
        <taxon>Cheliferoidea</taxon>
        <taxon>Chernetidae</taxon>
        <taxon>Cordylochernes</taxon>
    </lineage>
</organism>
<evidence type="ECO:0000313" key="3">
    <source>
        <dbReference type="Proteomes" id="UP001235939"/>
    </source>
</evidence>
<protein>
    <submittedName>
        <fullName evidence="2">ZFYVE9</fullName>
    </submittedName>
</protein>
<dbReference type="PANTHER" id="PTHR46319:SF3">
    <property type="entry name" value="ZINC FINGER FYVE DOMAIN-CONTAINING PROTEIN"/>
    <property type="match status" value="1"/>
</dbReference>
<dbReference type="PANTHER" id="PTHR46319">
    <property type="entry name" value="ZINC FINGER FYVE DOMAIN-CONTAINING PROTEIN"/>
    <property type="match status" value="1"/>
</dbReference>
<reference evidence="2 3" key="1">
    <citation type="submission" date="2022-01" db="EMBL/GenBank/DDBJ databases">
        <title>A chromosomal length assembly of Cordylochernes scorpioides.</title>
        <authorList>
            <person name="Zeh D."/>
            <person name="Zeh J."/>
        </authorList>
    </citation>
    <scope>NUCLEOTIDE SEQUENCE [LARGE SCALE GENOMIC DNA]</scope>
    <source>
        <strain evidence="2">IN4F17</strain>
        <tissue evidence="2">Whole Body</tissue>
    </source>
</reference>